<evidence type="ECO:0000256" key="1">
    <source>
        <dbReference type="SAM" id="Coils"/>
    </source>
</evidence>
<gene>
    <name evidence="2" type="ORF">g.3349</name>
</gene>
<proteinExistence type="predicted"/>
<organism evidence="2">
    <name type="scientific">Clastoptera arizonana</name>
    <name type="common">Arizona spittle bug</name>
    <dbReference type="NCBI Taxonomy" id="38151"/>
    <lineage>
        <taxon>Eukaryota</taxon>
        <taxon>Metazoa</taxon>
        <taxon>Ecdysozoa</taxon>
        <taxon>Arthropoda</taxon>
        <taxon>Hexapoda</taxon>
        <taxon>Insecta</taxon>
        <taxon>Pterygota</taxon>
        <taxon>Neoptera</taxon>
        <taxon>Paraneoptera</taxon>
        <taxon>Hemiptera</taxon>
        <taxon>Auchenorrhyncha</taxon>
        <taxon>Cercopoidea</taxon>
        <taxon>Clastopteridae</taxon>
        <taxon>Clastoptera</taxon>
    </lineage>
</organism>
<protein>
    <submittedName>
        <fullName evidence="2">Uncharacterized protein</fullName>
    </submittedName>
</protein>
<accession>A0A1B6E5X3</accession>
<sequence length="169" mass="20186">FSIIFLFSEWFFNFVIMEEENICQDLMNLVIDFNTFKNAFIELDKDLKIKECFKTLLLEELEFVQAKQKSVESQINLYKGVIAHQKDIINQTLGVKEERNNLKQTLKQLQETCDDLNLKYETWQKEKQTKIENLKDNYLLEIIKVQEEADDEVLKVKNEFEPMLNSSKF</sequence>
<feature type="non-terminal residue" evidence="2">
    <location>
        <position position="169"/>
    </location>
</feature>
<dbReference type="EMBL" id="GEDC01003975">
    <property type="protein sequence ID" value="JAS33323.1"/>
    <property type="molecule type" value="Transcribed_RNA"/>
</dbReference>
<keyword evidence="1" id="KW-0175">Coiled coil</keyword>
<feature type="coiled-coil region" evidence="1">
    <location>
        <begin position="92"/>
        <end position="126"/>
    </location>
</feature>
<dbReference type="AlphaFoldDB" id="A0A1B6E5X3"/>
<reference evidence="2" key="1">
    <citation type="submission" date="2015-12" db="EMBL/GenBank/DDBJ databases">
        <title>De novo transcriptome assembly of four potential Pierce s Disease insect vectors from Arizona vineyards.</title>
        <authorList>
            <person name="Tassone E.E."/>
        </authorList>
    </citation>
    <scope>NUCLEOTIDE SEQUENCE</scope>
</reference>
<evidence type="ECO:0000313" key="2">
    <source>
        <dbReference type="EMBL" id="JAS33323.1"/>
    </source>
</evidence>
<name>A0A1B6E5X3_9HEMI</name>
<feature type="non-terminal residue" evidence="2">
    <location>
        <position position="1"/>
    </location>
</feature>